<dbReference type="AlphaFoldDB" id="A0A7C9R5U3"/>
<evidence type="ECO:0000256" key="3">
    <source>
        <dbReference type="ARBA" id="ARBA00020552"/>
    </source>
</evidence>
<evidence type="ECO:0000256" key="4">
    <source>
        <dbReference type="ARBA" id="ARBA00022475"/>
    </source>
</evidence>
<comment type="caution">
    <text evidence="8">The sequence shown here is derived from an EMBL/GenBank/DDBJ whole genome shotgun (WGS) entry which is preliminary data.</text>
</comment>
<keyword evidence="4" id="KW-0472">Membrane</keyword>
<feature type="signal peptide" evidence="7">
    <location>
        <begin position="1"/>
        <end position="28"/>
    </location>
</feature>
<dbReference type="GO" id="GO:0016020">
    <property type="term" value="C:membrane"/>
    <property type="evidence" value="ECO:0007669"/>
    <property type="project" value="UniProtKB-SubCell"/>
</dbReference>
<evidence type="ECO:0000256" key="6">
    <source>
        <dbReference type="ARBA" id="ARBA00025321"/>
    </source>
</evidence>
<evidence type="ECO:0000256" key="1">
    <source>
        <dbReference type="ARBA" id="ARBA00004167"/>
    </source>
</evidence>
<dbReference type="Pfam" id="PF07886">
    <property type="entry name" value="BA14K"/>
    <property type="match status" value="1"/>
</dbReference>
<name>A0A7C9R5U3_9HYPH</name>
<organism evidence="8 9">
    <name type="scientific">Mesorhizobium zhangyense</name>
    <dbReference type="NCBI Taxonomy" id="1776730"/>
    <lineage>
        <taxon>Bacteria</taxon>
        <taxon>Pseudomonadati</taxon>
        <taxon>Pseudomonadota</taxon>
        <taxon>Alphaproteobacteria</taxon>
        <taxon>Hyphomicrobiales</taxon>
        <taxon>Phyllobacteriaceae</taxon>
        <taxon>Mesorhizobium</taxon>
    </lineage>
</organism>
<evidence type="ECO:0000313" key="9">
    <source>
        <dbReference type="Proteomes" id="UP000481252"/>
    </source>
</evidence>
<dbReference type="Proteomes" id="UP000481252">
    <property type="component" value="Unassembled WGS sequence"/>
</dbReference>
<dbReference type="GO" id="GO:0030246">
    <property type="term" value="F:carbohydrate binding"/>
    <property type="evidence" value="ECO:0007669"/>
    <property type="project" value="UniProtKB-KW"/>
</dbReference>
<protein>
    <recommendedName>
        <fullName evidence="3">Lectin-like protein BA14k</fullName>
    </recommendedName>
</protein>
<dbReference type="InterPro" id="IPR012413">
    <property type="entry name" value="BA14K"/>
</dbReference>
<accession>A0A7C9R5U3</accession>
<keyword evidence="9" id="KW-1185">Reference proteome</keyword>
<comment type="function">
    <text evidence="6">Has immunoglobulin-binding and hemagglutination properties, and can bind to mannose. Essential for virulence. May be involved in LPS biosynthesis or polysaccharide transport.</text>
</comment>
<comment type="subcellular location">
    <subcellularLocation>
        <location evidence="1">Membrane</location>
        <topology evidence="1">Single-pass membrane protein</topology>
    </subcellularLocation>
</comment>
<dbReference type="EMBL" id="JAAKZG010000003">
    <property type="protein sequence ID" value="NGN40901.1"/>
    <property type="molecule type" value="Genomic_DNA"/>
</dbReference>
<keyword evidence="7" id="KW-0732">Signal</keyword>
<evidence type="ECO:0000256" key="2">
    <source>
        <dbReference type="ARBA" id="ARBA00010270"/>
    </source>
</evidence>
<gene>
    <name evidence="8" type="ORF">G6N74_07475</name>
</gene>
<keyword evidence="5" id="KW-0430">Lectin</keyword>
<evidence type="ECO:0000256" key="5">
    <source>
        <dbReference type="ARBA" id="ARBA00022734"/>
    </source>
</evidence>
<sequence length="208" mass="23957">MKPNLSSLVRSGLIALGVLAGVSAPALALPATAPLQGMAPATDNALPLIRVGSGEWEPGCPPGSSCFRRGGGGGGVVIRQRDREYRQGWNRPGNWERPRRNWDRPRWRNNENWRYRHHRPRPYYGGYGGYGGYDGYYGGSGIYFNFSAPTYRYVEPQYRYVQPRRYQRARLSRAHVNWCYNRYRSYRAYDNTFQPYGGPRQQCWSPYS</sequence>
<proteinExistence type="inferred from homology"/>
<evidence type="ECO:0000256" key="7">
    <source>
        <dbReference type="SAM" id="SignalP"/>
    </source>
</evidence>
<keyword evidence="4" id="KW-1003">Cell membrane</keyword>
<reference evidence="8 9" key="1">
    <citation type="submission" date="2020-02" db="EMBL/GenBank/DDBJ databases">
        <title>Genome sequence of the type strain CGMCC 1.15528 of Mesorhizobium zhangyense.</title>
        <authorList>
            <person name="Gao J."/>
            <person name="Sun J."/>
        </authorList>
    </citation>
    <scope>NUCLEOTIDE SEQUENCE [LARGE SCALE GENOMIC DNA]</scope>
    <source>
        <strain evidence="8 9">CGMCC 1.15528</strain>
    </source>
</reference>
<comment type="similarity">
    <text evidence="2">Belongs to the BA14k family.</text>
</comment>
<feature type="chain" id="PRO_5029011353" description="Lectin-like protein BA14k" evidence="7">
    <location>
        <begin position="29"/>
        <end position="208"/>
    </location>
</feature>
<evidence type="ECO:0000313" key="8">
    <source>
        <dbReference type="EMBL" id="NGN40901.1"/>
    </source>
</evidence>
<dbReference type="RefSeq" id="WP_165115944.1">
    <property type="nucleotide sequence ID" value="NZ_JAAKZG010000003.1"/>
</dbReference>